<organism evidence="1 2">
    <name type="scientific">Cohnella silvisoli</name>
    <dbReference type="NCBI Taxonomy" id="2873699"/>
    <lineage>
        <taxon>Bacteria</taxon>
        <taxon>Bacillati</taxon>
        <taxon>Bacillota</taxon>
        <taxon>Bacilli</taxon>
        <taxon>Bacillales</taxon>
        <taxon>Paenibacillaceae</taxon>
        <taxon>Cohnella</taxon>
    </lineage>
</organism>
<gene>
    <name evidence="1" type="ORF">QJS35_30555</name>
</gene>
<comment type="caution">
    <text evidence="1">The sequence shown here is derived from an EMBL/GenBank/DDBJ whole genome shotgun (WGS) entry which is preliminary data.</text>
</comment>
<dbReference type="Proteomes" id="UP001493487">
    <property type="component" value="Unassembled WGS sequence"/>
</dbReference>
<protein>
    <submittedName>
        <fullName evidence="1">Uncharacterized protein</fullName>
    </submittedName>
</protein>
<dbReference type="RefSeq" id="WP_232189808.1">
    <property type="nucleotide sequence ID" value="NZ_JAIOAP010000023.1"/>
</dbReference>
<accession>A0ABV1L4P8</accession>
<proteinExistence type="predicted"/>
<dbReference type="Pfam" id="PF20765">
    <property type="entry name" value="Phage_tail_terminator_8"/>
    <property type="match status" value="1"/>
</dbReference>
<dbReference type="EMBL" id="JASKHM010000024">
    <property type="protein sequence ID" value="MEQ4486727.1"/>
    <property type="molecule type" value="Genomic_DNA"/>
</dbReference>
<dbReference type="InterPro" id="IPR049254">
    <property type="entry name" value="Phage_tail_terminator"/>
</dbReference>
<sequence length="143" mass="16845">MAVKVNDVLNGVTRALAEQFPNMPRYCEEIKQELNAPCFFVKLFPIAQGRGIHRRYVRYYTFDIHYFPDPDKEENEDAHDIVEQLYDNMEYLYVGASLCRCSRMRHEIVNGVMHFFFSIDMQLIKQITPSPLMETATIKETIK</sequence>
<evidence type="ECO:0000313" key="1">
    <source>
        <dbReference type="EMBL" id="MEQ4486727.1"/>
    </source>
</evidence>
<reference evidence="1 2" key="1">
    <citation type="journal article" date="2023" name="Genome Announc.">
        <title>Pan-Genome Analyses of the Genus Cohnella and Proposal of the Novel Species Cohnella silvisoli sp. nov., Isolated from Forest Soil.</title>
        <authorList>
            <person name="Wang C."/>
            <person name="Mao L."/>
            <person name="Bao G."/>
            <person name="Zhu H."/>
        </authorList>
    </citation>
    <scope>NUCLEOTIDE SEQUENCE [LARGE SCALE GENOMIC DNA]</scope>
    <source>
        <strain evidence="1 2">NL03-T5-1</strain>
    </source>
</reference>
<evidence type="ECO:0000313" key="2">
    <source>
        <dbReference type="Proteomes" id="UP001493487"/>
    </source>
</evidence>
<keyword evidence="2" id="KW-1185">Reference proteome</keyword>
<name>A0ABV1L4P8_9BACL</name>